<feature type="domain" description="Glycosyl transferase family 1" evidence="2">
    <location>
        <begin position="623"/>
        <end position="761"/>
    </location>
</feature>
<dbReference type="InterPro" id="IPR001296">
    <property type="entry name" value="Glyco_trans_1"/>
</dbReference>
<sequence length="1001" mass="111645">MRIVIDLQAAQASNANRGIGRYSMALAEGIARNKGEHEIIIALSAAFRDSVSTIRDRFKKFLPDENIRVWYPVISVNYFEPANAWARQVSELLREAFLANLKPDVILISSLFEGPGDESVTSIKLFDRKSFVVSILYDLIPNIYPDIYLKNEIVSNWYREKLTHLTRADLQLAISNSSREESIHYLGTNASNVVNISAAIDPKYKPISIDHDDQLALKSQFGLSKPFVLYTGGIDYRKNIEGLIHSFALLKGRGYVYLQLAIVCSISDETKKRLTDLVVSCGMNQSDVVFTGFVPDEELLALYNLCELFIFPSWHEGFGLPALEAMACGRAVIGSNCSSIPEVIGREDALFDPHDHGAIAEKMAQVLDDSAFRAELEGHGLAHSKKFSWDATAISALNAITEKFSSRQIAENESKKSKYHRRLTLAYVSPLPPERSGIADYSADLLPVLSEYYDIDVVVCQEMVSSNWVDANCKIRNAEWLREHADQYDRVLYHFGNSHFHQHMFDLIADVPGVIVLHDFYLSGIISYLSRSGQIPIAWDMALYNSHGYAAIIERHSPSIDWSNVVTKYPCNFSVLESAYGVITHSRHSCELANAWYGSSASNEWAVVPLLRSPARIPDEKKRTAIRTELGLSDNQFIVCSFGFVASTKLSEKIVDAWLESDLAKDEDCVLIFVGAADNSEYSKKLVYKIKNSAAKDRILITGWTSNDLFHDYLAIADLGIQLRTQSRGETSAAVLDCLNYGLATIVNRHGSMADLPLHAVSMIDDDFEISQLSGLILNYRYDADARRALGLQAKDLVCTLHSPKKCATEYYVAIEHFYSQQNLGTDQLLKAVAEVNATGAKTKVAAASIAHSIEPPLLQLQILIDVTEILDDVTNFPSVREQLKSLLASVEYPNAGARLEPVCFKDDGFRYARRFVLDVLNMQYVPLQDEVVTFAIGDFYVGQAVDGTADEISRMKGEGLVVKYMDLLDYGQLDKGKIGLDAAFLQFVRGILFERRGTTT</sequence>
<dbReference type="CDD" id="cd03809">
    <property type="entry name" value="GT4_MtfB-like"/>
    <property type="match status" value="1"/>
</dbReference>
<protein>
    <submittedName>
        <fullName evidence="3">Glycosyltransferase</fullName>
    </submittedName>
</protein>
<name>A0A7H0GNK9_9BURK</name>
<dbReference type="KEGG" id="daer:H9K75_08315"/>
<keyword evidence="4" id="KW-1185">Reference proteome</keyword>
<evidence type="ECO:0000313" key="3">
    <source>
        <dbReference type="EMBL" id="QNP49875.1"/>
    </source>
</evidence>
<dbReference type="Gene3D" id="3.40.50.2000">
    <property type="entry name" value="Glycogen Phosphorylase B"/>
    <property type="match status" value="3"/>
</dbReference>
<feature type="domain" description="Glycosyl transferase family 1" evidence="2">
    <location>
        <begin position="221"/>
        <end position="376"/>
    </location>
</feature>
<organism evidence="3 4">
    <name type="scientific">Diaphorobacter aerolatus</name>
    <dbReference type="NCBI Taxonomy" id="1288495"/>
    <lineage>
        <taxon>Bacteria</taxon>
        <taxon>Pseudomonadati</taxon>
        <taxon>Pseudomonadota</taxon>
        <taxon>Betaproteobacteria</taxon>
        <taxon>Burkholderiales</taxon>
        <taxon>Comamonadaceae</taxon>
        <taxon>Diaphorobacter</taxon>
    </lineage>
</organism>
<gene>
    <name evidence="3" type="ORF">H9K75_08315</name>
</gene>
<accession>A0A7H0GNK9</accession>
<dbReference type="PANTHER" id="PTHR46401:SF2">
    <property type="entry name" value="GLYCOSYLTRANSFERASE WBBK-RELATED"/>
    <property type="match status" value="1"/>
</dbReference>
<evidence type="ECO:0000259" key="2">
    <source>
        <dbReference type="Pfam" id="PF00534"/>
    </source>
</evidence>
<evidence type="ECO:0000256" key="1">
    <source>
        <dbReference type="ARBA" id="ARBA00022679"/>
    </source>
</evidence>
<dbReference type="Pfam" id="PF00534">
    <property type="entry name" value="Glycos_transf_1"/>
    <property type="match status" value="2"/>
</dbReference>
<dbReference type="Proteomes" id="UP000516028">
    <property type="component" value="Chromosome"/>
</dbReference>
<dbReference type="EMBL" id="CP060783">
    <property type="protein sequence ID" value="QNP49875.1"/>
    <property type="molecule type" value="Genomic_DNA"/>
</dbReference>
<dbReference type="AlphaFoldDB" id="A0A7H0GNK9"/>
<dbReference type="RefSeq" id="WP_187725415.1">
    <property type="nucleotide sequence ID" value="NZ_CP060783.1"/>
</dbReference>
<dbReference type="SUPFAM" id="SSF53756">
    <property type="entry name" value="UDP-Glycosyltransferase/glycogen phosphorylase"/>
    <property type="match status" value="2"/>
</dbReference>
<keyword evidence="1 3" id="KW-0808">Transferase</keyword>
<evidence type="ECO:0000313" key="4">
    <source>
        <dbReference type="Proteomes" id="UP000516028"/>
    </source>
</evidence>
<dbReference type="GO" id="GO:0016757">
    <property type="term" value="F:glycosyltransferase activity"/>
    <property type="evidence" value="ECO:0007669"/>
    <property type="project" value="InterPro"/>
</dbReference>
<dbReference type="GO" id="GO:0009103">
    <property type="term" value="P:lipopolysaccharide biosynthetic process"/>
    <property type="evidence" value="ECO:0007669"/>
    <property type="project" value="TreeGrafter"/>
</dbReference>
<proteinExistence type="predicted"/>
<dbReference type="PANTHER" id="PTHR46401">
    <property type="entry name" value="GLYCOSYLTRANSFERASE WBBK-RELATED"/>
    <property type="match status" value="1"/>
</dbReference>
<reference evidence="3 4" key="1">
    <citation type="submission" date="2020-08" db="EMBL/GenBank/DDBJ databases">
        <title>Genome sequence of Diaphorobacter aerolatus KACC 16536T.</title>
        <authorList>
            <person name="Hyun D.-W."/>
            <person name="Bae J.-W."/>
        </authorList>
    </citation>
    <scope>NUCLEOTIDE SEQUENCE [LARGE SCALE GENOMIC DNA]</scope>
    <source>
        <strain evidence="3 4">KACC 16536</strain>
    </source>
</reference>